<reference evidence="9" key="1">
    <citation type="submission" date="2022-10" db="EMBL/GenBank/DDBJ databases">
        <title>Culturing micro-colonial fungi from biological soil crusts in the Mojave desert and describing Neophaeococcomyces mojavensis, and introducing the new genera and species Taxawa tesnikishii.</title>
        <authorList>
            <person name="Kurbessoian T."/>
            <person name="Stajich J.E."/>
        </authorList>
    </citation>
    <scope>NUCLEOTIDE SEQUENCE</scope>
    <source>
        <strain evidence="9">TK_41</strain>
    </source>
</reference>
<evidence type="ECO:0000256" key="4">
    <source>
        <dbReference type="ARBA" id="ARBA00022777"/>
    </source>
</evidence>
<evidence type="ECO:0000259" key="7">
    <source>
        <dbReference type="Pfam" id="PF00349"/>
    </source>
</evidence>
<keyword evidence="2 6" id="KW-0808">Transferase</keyword>
<keyword evidence="3 6" id="KW-0547">Nucleotide-binding</keyword>
<organism evidence="9 10">
    <name type="scientific">Cladophialophora chaetospira</name>
    <dbReference type="NCBI Taxonomy" id="386627"/>
    <lineage>
        <taxon>Eukaryota</taxon>
        <taxon>Fungi</taxon>
        <taxon>Dikarya</taxon>
        <taxon>Ascomycota</taxon>
        <taxon>Pezizomycotina</taxon>
        <taxon>Eurotiomycetes</taxon>
        <taxon>Chaetothyriomycetidae</taxon>
        <taxon>Chaetothyriales</taxon>
        <taxon>Herpotrichiellaceae</taxon>
        <taxon>Cladophialophora</taxon>
    </lineage>
</organism>
<dbReference type="InterPro" id="IPR001312">
    <property type="entry name" value="Hexokinase"/>
</dbReference>
<dbReference type="Pfam" id="PF03727">
    <property type="entry name" value="Hexokinase_2"/>
    <property type="match status" value="1"/>
</dbReference>
<accession>A0AA38XFG0</accession>
<dbReference type="GO" id="GO:0005536">
    <property type="term" value="F:D-glucose binding"/>
    <property type="evidence" value="ECO:0007669"/>
    <property type="project" value="InterPro"/>
</dbReference>
<dbReference type="AlphaFoldDB" id="A0AA38XFG0"/>
<evidence type="ECO:0000259" key="8">
    <source>
        <dbReference type="Pfam" id="PF03727"/>
    </source>
</evidence>
<evidence type="ECO:0000313" key="9">
    <source>
        <dbReference type="EMBL" id="KAJ9612136.1"/>
    </source>
</evidence>
<dbReference type="EC" id="2.7.1.-" evidence="6"/>
<dbReference type="PANTHER" id="PTHR19443:SF30">
    <property type="entry name" value="GLUCOKINASE-1-RELATED"/>
    <property type="match status" value="1"/>
</dbReference>
<dbReference type="PROSITE" id="PS51748">
    <property type="entry name" value="HEXOKINASE_2"/>
    <property type="match status" value="1"/>
</dbReference>
<dbReference type="GO" id="GO:0005739">
    <property type="term" value="C:mitochondrion"/>
    <property type="evidence" value="ECO:0007669"/>
    <property type="project" value="TreeGrafter"/>
</dbReference>
<comment type="similarity">
    <text evidence="1 6">Belongs to the hexokinase family.</text>
</comment>
<dbReference type="Gene3D" id="3.40.367.20">
    <property type="match status" value="2"/>
</dbReference>
<evidence type="ECO:0000313" key="10">
    <source>
        <dbReference type="Proteomes" id="UP001172673"/>
    </source>
</evidence>
<evidence type="ECO:0000256" key="2">
    <source>
        <dbReference type="ARBA" id="ARBA00022679"/>
    </source>
</evidence>
<dbReference type="Proteomes" id="UP001172673">
    <property type="component" value="Unassembled WGS sequence"/>
</dbReference>
<dbReference type="InterPro" id="IPR022673">
    <property type="entry name" value="Hexokinase_C"/>
</dbReference>
<dbReference type="GO" id="GO:0005829">
    <property type="term" value="C:cytosol"/>
    <property type="evidence" value="ECO:0007669"/>
    <property type="project" value="TreeGrafter"/>
</dbReference>
<dbReference type="InterPro" id="IPR043129">
    <property type="entry name" value="ATPase_NBD"/>
</dbReference>
<dbReference type="GO" id="GO:0008865">
    <property type="term" value="F:fructokinase activity"/>
    <property type="evidence" value="ECO:0007669"/>
    <property type="project" value="TreeGrafter"/>
</dbReference>
<dbReference type="GO" id="GO:0001678">
    <property type="term" value="P:intracellular glucose homeostasis"/>
    <property type="evidence" value="ECO:0007669"/>
    <property type="project" value="InterPro"/>
</dbReference>
<sequence length="543" mass="59345">MRDALLVAAAEIAKEFQCSPDLVRRATVHFQQQLREGLSRNGAAISCIPSHVTSMPNGAEKGIYLAVDVGGTNLRVCSVTLHGDKTYSLTESKVVIPQSVRLGAASKDFFGFVALQIQQFLKENDLHKVGDGTVVGSERETYPLGMTFSFAFEQLGVNQGILLKWDKDFNIPDAVGKDVGSLLQRELEALQLPVVIATLTNDTVGTLMARSYTSPGKGDTLLGAVFGTGTNGAYMERIPDITKLAGTRQDSSSYMAINTEWGGFDNNLSVLELTRFDRQVDATSANPGLERFEKLISGLYLGEILRLAILELIRQTMEDDHTPFAIPASSNLYQAWSIESSLLSVLAADKSAELFPSRLALEKTLDWRNPSINDAKSIQVISTAIGKRSARLAGVAVAGIILQSGRLQHMVQTEHTYLWPYRSFSQAVLGCMRMAMFFVRRIWSSIWHVRRSRVADPERADSTSNLLPCAEQSQDDTATLDIGLTGSLAEHYPGYQEIIRTTLRDVEQIGHHGEALVRFGLTKDGSTVGAALVAQAAMARKDS</sequence>
<keyword evidence="10" id="KW-1185">Reference proteome</keyword>
<evidence type="ECO:0000256" key="5">
    <source>
        <dbReference type="ARBA" id="ARBA00022840"/>
    </source>
</evidence>
<dbReference type="EMBL" id="JAPDRK010000005">
    <property type="protein sequence ID" value="KAJ9612136.1"/>
    <property type="molecule type" value="Genomic_DNA"/>
</dbReference>
<dbReference type="GO" id="GO:0005524">
    <property type="term" value="F:ATP binding"/>
    <property type="evidence" value="ECO:0007669"/>
    <property type="project" value="UniProtKB-UniRule"/>
</dbReference>
<comment type="caution">
    <text evidence="9">The sequence shown here is derived from an EMBL/GenBank/DDBJ whole genome shotgun (WGS) entry which is preliminary data.</text>
</comment>
<keyword evidence="6" id="KW-0324">Glycolysis</keyword>
<evidence type="ECO:0000256" key="1">
    <source>
        <dbReference type="ARBA" id="ARBA00009225"/>
    </source>
</evidence>
<feature type="domain" description="Hexokinase C-terminal" evidence="8">
    <location>
        <begin position="222"/>
        <end position="535"/>
    </location>
</feature>
<dbReference type="SUPFAM" id="SSF53067">
    <property type="entry name" value="Actin-like ATPase domain"/>
    <property type="match status" value="2"/>
</dbReference>
<dbReference type="GO" id="GO:0006096">
    <property type="term" value="P:glycolytic process"/>
    <property type="evidence" value="ECO:0007669"/>
    <property type="project" value="UniProtKB-KW"/>
</dbReference>
<dbReference type="Gene3D" id="3.30.420.40">
    <property type="match status" value="1"/>
</dbReference>
<dbReference type="PANTHER" id="PTHR19443">
    <property type="entry name" value="HEXOKINASE"/>
    <property type="match status" value="1"/>
</dbReference>
<protein>
    <recommendedName>
        <fullName evidence="6">Phosphotransferase</fullName>
        <ecNumber evidence="6">2.7.1.-</ecNumber>
    </recommendedName>
</protein>
<name>A0AA38XFG0_9EURO</name>
<dbReference type="PRINTS" id="PR00475">
    <property type="entry name" value="HEXOKINASE"/>
</dbReference>
<evidence type="ECO:0000256" key="3">
    <source>
        <dbReference type="ARBA" id="ARBA00022741"/>
    </source>
</evidence>
<proteinExistence type="inferred from homology"/>
<gene>
    <name evidence="9" type="ORF">H2200_003733</name>
</gene>
<dbReference type="Pfam" id="PF00349">
    <property type="entry name" value="Hexokinase_1"/>
    <property type="match status" value="1"/>
</dbReference>
<feature type="domain" description="Hexokinase N-terminal" evidence="7">
    <location>
        <begin position="10"/>
        <end position="212"/>
    </location>
</feature>
<dbReference type="GO" id="GO:0006006">
    <property type="term" value="P:glucose metabolic process"/>
    <property type="evidence" value="ECO:0007669"/>
    <property type="project" value="TreeGrafter"/>
</dbReference>
<keyword evidence="5 6" id="KW-0067">ATP-binding</keyword>
<keyword evidence="4 6" id="KW-0418">Kinase</keyword>
<dbReference type="GO" id="GO:0004340">
    <property type="term" value="F:glucokinase activity"/>
    <property type="evidence" value="ECO:0007669"/>
    <property type="project" value="TreeGrafter"/>
</dbReference>
<dbReference type="InterPro" id="IPR022672">
    <property type="entry name" value="Hexokinase_N"/>
</dbReference>
<evidence type="ECO:0000256" key="6">
    <source>
        <dbReference type="RuleBase" id="RU362007"/>
    </source>
</evidence>